<evidence type="ECO:0000256" key="9">
    <source>
        <dbReference type="ARBA" id="ARBA00023163"/>
    </source>
</evidence>
<feature type="domain" description="C2H2-type" evidence="13">
    <location>
        <begin position="510"/>
        <end position="538"/>
    </location>
</feature>
<evidence type="ECO:0000256" key="11">
    <source>
        <dbReference type="PROSITE-ProRule" id="PRU00042"/>
    </source>
</evidence>
<accession>A0AAN9C0J1</accession>
<dbReference type="EMBL" id="JBAMIC010000001">
    <property type="protein sequence ID" value="KAK7115117.1"/>
    <property type="molecule type" value="Genomic_DNA"/>
</dbReference>
<dbReference type="InterPro" id="IPR013087">
    <property type="entry name" value="Znf_C2H2_type"/>
</dbReference>
<feature type="region of interest" description="Disordered" evidence="12">
    <location>
        <begin position="179"/>
        <end position="264"/>
    </location>
</feature>
<keyword evidence="4" id="KW-0677">Repeat</keyword>
<evidence type="ECO:0000256" key="7">
    <source>
        <dbReference type="ARBA" id="ARBA00023015"/>
    </source>
</evidence>
<comment type="caution">
    <text evidence="14">The sequence shown here is derived from an EMBL/GenBank/DDBJ whole genome shotgun (WGS) entry which is preliminary data.</text>
</comment>
<evidence type="ECO:0000256" key="2">
    <source>
        <dbReference type="ARBA" id="ARBA00006991"/>
    </source>
</evidence>
<evidence type="ECO:0000313" key="15">
    <source>
        <dbReference type="Proteomes" id="UP001374579"/>
    </source>
</evidence>
<dbReference type="PROSITE" id="PS00028">
    <property type="entry name" value="ZINC_FINGER_C2H2_1"/>
    <property type="match status" value="6"/>
</dbReference>
<feature type="compositionally biased region" description="Low complexity" evidence="12">
    <location>
        <begin position="242"/>
        <end position="254"/>
    </location>
</feature>
<comment type="subcellular location">
    <subcellularLocation>
        <location evidence="1">Nucleus</location>
    </subcellularLocation>
</comment>
<evidence type="ECO:0000256" key="3">
    <source>
        <dbReference type="ARBA" id="ARBA00022723"/>
    </source>
</evidence>
<keyword evidence="10" id="KW-0539">Nucleus</keyword>
<feature type="domain" description="C2H2-type" evidence="13">
    <location>
        <begin position="370"/>
        <end position="397"/>
    </location>
</feature>
<keyword evidence="15" id="KW-1185">Reference proteome</keyword>
<dbReference type="Gene3D" id="3.30.160.60">
    <property type="entry name" value="Classic Zinc Finger"/>
    <property type="match status" value="4"/>
</dbReference>
<protein>
    <recommendedName>
        <fullName evidence="13">C2H2-type domain-containing protein</fullName>
    </recommendedName>
</protein>
<dbReference type="PROSITE" id="PS50157">
    <property type="entry name" value="ZINC_FINGER_C2H2_2"/>
    <property type="match status" value="4"/>
</dbReference>
<keyword evidence="8" id="KW-0238">DNA-binding</keyword>
<dbReference type="SUPFAM" id="SSF57667">
    <property type="entry name" value="beta-beta-alpha zinc fingers"/>
    <property type="match status" value="4"/>
</dbReference>
<dbReference type="PANTHER" id="PTHR47772">
    <property type="entry name" value="ZINC FINGER PROTEIN 200"/>
    <property type="match status" value="1"/>
</dbReference>
<dbReference type="GO" id="GO:0008270">
    <property type="term" value="F:zinc ion binding"/>
    <property type="evidence" value="ECO:0007669"/>
    <property type="project" value="UniProtKB-KW"/>
</dbReference>
<evidence type="ECO:0000256" key="12">
    <source>
        <dbReference type="SAM" id="MobiDB-lite"/>
    </source>
</evidence>
<evidence type="ECO:0000313" key="14">
    <source>
        <dbReference type="EMBL" id="KAK7115117.1"/>
    </source>
</evidence>
<feature type="compositionally biased region" description="Polar residues" evidence="12">
    <location>
        <begin position="179"/>
        <end position="206"/>
    </location>
</feature>
<evidence type="ECO:0000256" key="1">
    <source>
        <dbReference type="ARBA" id="ARBA00004123"/>
    </source>
</evidence>
<keyword evidence="7" id="KW-0805">Transcription regulation</keyword>
<keyword evidence="5 11" id="KW-0863">Zinc-finger</keyword>
<proteinExistence type="inferred from homology"/>
<dbReference type="AlphaFoldDB" id="A0AAN9C0J1"/>
<keyword evidence="6" id="KW-0862">Zinc</keyword>
<evidence type="ECO:0000259" key="13">
    <source>
        <dbReference type="PROSITE" id="PS50157"/>
    </source>
</evidence>
<feature type="domain" description="C2H2-type" evidence="13">
    <location>
        <begin position="398"/>
        <end position="420"/>
    </location>
</feature>
<gene>
    <name evidence="14" type="ORF">V1264_001051</name>
</gene>
<dbReference type="InterPro" id="IPR050636">
    <property type="entry name" value="C2H2-ZF_domain-containing"/>
</dbReference>
<dbReference type="PANTHER" id="PTHR47772:SF13">
    <property type="entry name" value="GASTRULA ZINC FINGER PROTEIN XLCGF49.1-LIKE-RELATED"/>
    <property type="match status" value="1"/>
</dbReference>
<keyword evidence="9" id="KW-0804">Transcription</keyword>
<feature type="compositionally biased region" description="Polar residues" evidence="12">
    <location>
        <begin position="87"/>
        <end position="112"/>
    </location>
</feature>
<dbReference type="Proteomes" id="UP001374579">
    <property type="component" value="Unassembled WGS sequence"/>
</dbReference>
<evidence type="ECO:0000256" key="6">
    <source>
        <dbReference type="ARBA" id="ARBA00022833"/>
    </source>
</evidence>
<feature type="domain" description="C2H2-type" evidence="13">
    <location>
        <begin position="452"/>
        <end position="479"/>
    </location>
</feature>
<evidence type="ECO:0000256" key="10">
    <source>
        <dbReference type="ARBA" id="ARBA00023242"/>
    </source>
</evidence>
<comment type="similarity">
    <text evidence="2">Belongs to the krueppel C2H2-type zinc-finger protein family.</text>
</comment>
<evidence type="ECO:0000256" key="8">
    <source>
        <dbReference type="ARBA" id="ARBA00023125"/>
    </source>
</evidence>
<dbReference type="GO" id="GO:0005634">
    <property type="term" value="C:nucleus"/>
    <property type="evidence" value="ECO:0007669"/>
    <property type="project" value="UniProtKB-SubCell"/>
</dbReference>
<dbReference type="SMART" id="SM00355">
    <property type="entry name" value="ZnF_C2H2"/>
    <property type="match status" value="9"/>
</dbReference>
<feature type="compositionally biased region" description="Polar residues" evidence="12">
    <location>
        <begin position="214"/>
        <end position="241"/>
    </location>
</feature>
<organism evidence="14 15">
    <name type="scientific">Littorina saxatilis</name>
    <dbReference type="NCBI Taxonomy" id="31220"/>
    <lineage>
        <taxon>Eukaryota</taxon>
        <taxon>Metazoa</taxon>
        <taxon>Spiralia</taxon>
        <taxon>Lophotrochozoa</taxon>
        <taxon>Mollusca</taxon>
        <taxon>Gastropoda</taxon>
        <taxon>Caenogastropoda</taxon>
        <taxon>Littorinimorpha</taxon>
        <taxon>Littorinoidea</taxon>
        <taxon>Littorinidae</taxon>
        <taxon>Littorina</taxon>
    </lineage>
</organism>
<dbReference type="Pfam" id="PF00096">
    <property type="entry name" value="zf-C2H2"/>
    <property type="match status" value="4"/>
</dbReference>
<keyword evidence="3" id="KW-0479">Metal-binding</keyword>
<name>A0AAN9C0J1_9CAEN</name>
<evidence type="ECO:0000256" key="4">
    <source>
        <dbReference type="ARBA" id="ARBA00022737"/>
    </source>
</evidence>
<sequence length="666" mass="74919">MESVDDEFLCGECQEKFISLPDYLLHKIQHIEMGKPGGCPLCGISFSRQVALREHLDRKHNIPRLKTDSKNGKRRGRPRKDPDAEICSSQVTKTESDTIGVSSSEQLTSESEAAQSTMHIIIDKIGDGELSVDDLSKAVLQADPSVAFPSSSATVMVETSDMGDLRHLVEHVNAVTQEDALQTQPTSQPAQADTSTPQHSLQQVSQDEAKHKQCSTSETDTTLIPESNRTSISLETETNQNLSTKESTTSLSKSDASLSKGDPESEPDFLFVLLTSHVKRKSLSYSKQSFKCFHCDFKTSWRRSLVKHMGDNHDDHLAIHQCITVHNSKKLQDQQVLKMSDYAAALSRQRRQVNSQRVRGVEKQDLPGRYHCTKCDKVFGRLRYLRKHQVIHRSDKRYLCDDCGKAFKTKAYLAAHRQTHQTRAYRCSQCDFTSSVNALIHAHRQLHNDHCVICEVCGSAYNDRATLRKHKQVHDESRPYPCTYPGCTWRFKTEVMCRAHVRGHTTQGRFVCSVCNYVFRHKHHLQRHLAKIHSMDEASVYHTTCSSRKLPKGTTVKICEEKQLMEVVQEEQPLADTVNLIVNSGLSEEQLQSMLESGQFVIATDDNDSSVNYEVANITMNVTYDTLGESGEGVSAGQTILIPHDAECSQIIFQQETEPVSANVET</sequence>
<evidence type="ECO:0000256" key="5">
    <source>
        <dbReference type="ARBA" id="ARBA00022771"/>
    </source>
</evidence>
<feature type="compositionally biased region" description="Basic and acidic residues" evidence="12">
    <location>
        <begin position="57"/>
        <end position="71"/>
    </location>
</feature>
<feature type="region of interest" description="Disordered" evidence="12">
    <location>
        <begin position="57"/>
        <end position="112"/>
    </location>
</feature>
<dbReference type="InterPro" id="IPR036236">
    <property type="entry name" value="Znf_C2H2_sf"/>
</dbReference>
<dbReference type="FunFam" id="3.30.160.60:FF:001370">
    <property type="entry name" value="Zinc finger protein"/>
    <property type="match status" value="1"/>
</dbReference>
<reference evidence="14 15" key="1">
    <citation type="submission" date="2024-02" db="EMBL/GenBank/DDBJ databases">
        <title>Chromosome-scale genome assembly of the rough periwinkle Littorina saxatilis.</title>
        <authorList>
            <person name="De Jode A."/>
            <person name="Faria R."/>
            <person name="Formenti G."/>
            <person name="Sims Y."/>
            <person name="Smith T.P."/>
            <person name="Tracey A."/>
            <person name="Wood J.M.D."/>
            <person name="Zagrodzka Z.B."/>
            <person name="Johannesson K."/>
            <person name="Butlin R.K."/>
            <person name="Leder E.H."/>
        </authorList>
    </citation>
    <scope>NUCLEOTIDE SEQUENCE [LARGE SCALE GENOMIC DNA]</scope>
    <source>
        <strain evidence="14">Snail1</strain>
        <tissue evidence="14">Muscle</tissue>
    </source>
</reference>
<dbReference type="GO" id="GO:0003690">
    <property type="term" value="F:double-stranded DNA binding"/>
    <property type="evidence" value="ECO:0007669"/>
    <property type="project" value="UniProtKB-ARBA"/>
</dbReference>